<feature type="transmembrane region" description="Helical" evidence="5">
    <location>
        <begin position="63"/>
        <end position="83"/>
    </location>
</feature>
<evidence type="ECO:0000256" key="5">
    <source>
        <dbReference type="SAM" id="Phobius"/>
    </source>
</evidence>
<accession>A0A1F4PM95</accession>
<evidence type="ECO:0000313" key="6">
    <source>
        <dbReference type="EMBL" id="OGB84983.1"/>
    </source>
</evidence>
<feature type="transmembrane region" description="Helical" evidence="5">
    <location>
        <begin position="36"/>
        <end position="57"/>
    </location>
</feature>
<dbReference type="Proteomes" id="UP000179010">
    <property type="component" value="Unassembled WGS sequence"/>
</dbReference>
<protein>
    <recommendedName>
        <fullName evidence="8">ZIP zinc transporter</fullName>
    </recommendedName>
</protein>
<organism evidence="6 7">
    <name type="scientific">candidate division Kazan bacterium RIFCSPLOWO2_01_FULL_48_13</name>
    <dbReference type="NCBI Taxonomy" id="1798539"/>
    <lineage>
        <taxon>Bacteria</taxon>
        <taxon>Bacteria division Kazan-3B-28</taxon>
    </lineage>
</organism>
<keyword evidence="2 5" id="KW-0812">Transmembrane</keyword>
<comment type="subcellular location">
    <subcellularLocation>
        <location evidence="1">Membrane</location>
        <topology evidence="1">Multi-pass membrane protein</topology>
    </subcellularLocation>
</comment>
<gene>
    <name evidence="6" type="ORF">A2994_01350</name>
</gene>
<dbReference type="GO" id="GO:0046873">
    <property type="term" value="F:metal ion transmembrane transporter activity"/>
    <property type="evidence" value="ECO:0007669"/>
    <property type="project" value="InterPro"/>
</dbReference>
<evidence type="ECO:0000256" key="1">
    <source>
        <dbReference type="ARBA" id="ARBA00004141"/>
    </source>
</evidence>
<name>A0A1F4PM95_UNCK3</name>
<feature type="transmembrane region" description="Helical" evidence="5">
    <location>
        <begin position="197"/>
        <end position="218"/>
    </location>
</feature>
<feature type="transmembrane region" description="Helical" evidence="5">
    <location>
        <begin position="230"/>
        <end position="251"/>
    </location>
</feature>
<feature type="transmembrane region" description="Helical" evidence="5">
    <location>
        <begin position="6"/>
        <end position="24"/>
    </location>
</feature>
<dbReference type="Pfam" id="PF02535">
    <property type="entry name" value="Zip"/>
    <property type="match status" value="2"/>
</dbReference>
<evidence type="ECO:0000256" key="3">
    <source>
        <dbReference type="ARBA" id="ARBA00022989"/>
    </source>
</evidence>
<reference evidence="6 7" key="1">
    <citation type="journal article" date="2016" name="Nat. Commun.">
        <title>Thousands of microbial genomes shed light on interconnected biogeochemical processes in an aquifer system.</title>
        <authorList>
            <person name="Anantharaman K."/>
            <person name="Brown C.T."/>
            <person name="Hug L.A."/>
            <person name="Sharon I."/>
            <person name="Castelle C.J."/>
            <person name="Probst A.J."/>
            <person name="Thomas B.C."/>
            <person name="Singh A."/>
            <person name="Wilkins M.J."/>
            <person name="Karaoz U."/>
            <person name="Brodie E.L."/>
            <person name="Williams K.H."/>
            <person name="Hubbard S.S."/>
            <person name="Banfield J.F."/>
        </authorList>
    </citation>
    <scope>NUCLEOTIDE SEQUENCE [LARGE SCALE GENOMIC DNA]</scope>
</reference>
<dbReference type="STRING" id="1798539.A2994_01350"/>
<keyword evidence="4 5" id="KW-0472">Membrane</keyword>
<evidence type="ECO:0000256" key="4">
    <source>
        <dbReference type="ARBA" id="ARBA00023136"/>
    </source>
</evidence>
<dbReference type="EMBL" id="METE01000013">
    <property type="protein sequence ID" value="OGB84983.1"/>
    <property type="molecule type" value="Genomic_DNA"/>
</dbReference>
<comment type="caution">
    <text evidence="6">The sequence shown here is derived from an EMBL/GenBank/DDBJ whole genome shotgun (WGS) entry which is preliminary data.</text>
</comment>
<sequence length="255" mass="28010">MLINIIIATIAISAISLTGVVFFFRRPFSPKQLRPLISLAAGTLLGLTFLDILPEAIEQAAGIFEPHLITLVILLSILGFFLFERVWHWHHCSDDLIEHRHPHNRSVAYLNLIGDGVHNLIDGFIIASAFLLDWRVGIATTLAVAIHEIPQEIADFSILLHSGLSRAKAIFANALVALIAVVGGVVFFFWGSAVENTIPIMAAIAAGNFIYLAMSDLIPELHHETNRPQIAIHTLWLFVGVAVIYLVTILLPHTG</sequence>
<keyword evidence="3 5" id="KW-1133">Transmembrane helix</keyword>
<dbReference type="PANTHER" id="PTHR16950">
    <property type="entry name" value="ZINC TRANSPORTER SLC39A7 HISTIDINE-RICH MEMBRANE PROTEIN KE4"/>
    <property type="match status" value="1"/>
</dbReference>
<dbReference type="InterPro" id="IPR003689">
    <property type="entry name" value="ZIP"/>
</dbReference>
<evidence type="ECO:0008006" key="8">
    <source>
        <dbReference type="Google" id="ProtNLM"/>
    </source>
</evidence>
<proteinExistence type="predicted"/>
<dbReference type="AlphaFoldDB" id="A0A1F4PM95"/>
<feature type="transmembrane region" description="Helical" evidence="5">
    <location>
        <begin position="170"/>
        <end position="191"/>
    </location>
</feature>
<dbReference type="PANTHER" id="PTHR16950:SF16">
    <property type="entry name" value="ZINC TRANSPORTER ZIP13"/>
    <property type="match status" value="1"/>
</dbReference>
<evidence type="ECO:0000256" key="2">
    <source>
        <dbReference type="ARBA" id="ARBA00022692"/>
    </source>
</evidence>
<dbReference type="GO" id="GO:0016020">
    <property type="term" value="C:membrane"/>
    <property type="evidence" value="ECO:0007669"/>
    <property type="project" value="UniProtKB-SubCell"/>
</dbReference>
<evidence type="ECO:0000313" key="7">
    <source>
        <dbReference type="Proteomes" id="UP000179010"/>
    </source>
</evidence>